<evidence type="ECO:0000313" key="1">
    <source>
        <dbReference type="EMBL" id="EIE79641.1"/>
    </source>
</evidence>
<gene>
    <name evidence="1" type="ORF">RO3G_04346</name>
</gene>
<dbReference type="OrthoDB" id="10006572at2759"/>
<dbReference type="STRING" id="246409.I1BTW1"/>
<sequence length="118" mass="13594">MECTTTIYSFGNVVLESKESQQALWVSEGKYMYNFVFVNQFFDAFMKGIRSLQSWEEVDIAINNLCIVQSFEDVELKLTNETTVQPSLVMAYEFERGPATIEIAAIDNIIVREKFNQV</sequence>
<name>I1BTW1_RHIO9</name>
<reference evidence="1 2" key="1">
    <citation type="journal article" date="2009" name="PLoS Genet.">
        <title>Genomic analysis of the basal lineage fungus Rhizopus oryzae reveals a whole-genome duplication.</title>
        <authorList>
            <person name="Ma L.-J."/>
            <person name="Ibrahim A.S."/>
            <person name="Skory C."/>
            <person name="Grabherr M.G."/>
            <person name="Burger G."/>
            <person name="Butler M."/>
            <person name="Elias M."/>
            <person name="Idnurm A."/>
            <person name="Lang B.F."/>
            <person name="Sone T."/>
            <person name="Abe A."/>
            <person name="Calvo S.E."/>
            <person name="Corrochano L.M."/>
            <person name="Engels R."/>
            <person name="Fu J."/>
            <person name="Hansberg W."/>
            <person name="Kim J.-M."/>
            <person name="Kodira C.D."/>
            <person name="Koehrsen M.J."/>
            <person name="Liu B."/>
            <person name="Miranda-Saavedra D."/>
            <person name="O'Leary S."/>
            <person name="Ortiz-Castellanos L."/>
            <person name="Poulter R."/>
            <person name="Rodriguez-Romero J."/>
            <person name="Ruiz-Herrera J."/>
            <person name="Shen Y.-Q."/>
            <person name="Zeng Q."/>
            <person name="Galagan J."/>
            <person name="Birren B.W."/>
            <person name="Cuomo C.A."/>
            <person name="Wickes B.L."/>
        </authorList>
    </citation>
    <scope>NUCLEOTIDE SEQUENCE [LARGE SCALE GENOMIC DNA]</scope>
    <source>
        <strain evidence="2">RA 99-880 / ATCC MYA-4621 / FGSC 9543 / NRRL 43880</strain>
    </source>
</reference>
<evidence type="ECO:0008006" key="3">
    <source>
        <dbReference type="Google" id="ProtNLM"/>
    </source>
</evidence>
<dbReference type="Proteomes" id="UP000009138">
    <property type="component" value="Unassembled WGS sequence"/>
</dbReference>
<proteinExistence type="predicted"/>
<evidence type="ECO:0000313" key="2">
    <source>
        <dbReference type="Proteomes" id="UP000009138"/>
    </source>
</evidence>
<dbReference type="eggNOG" id="KOG3841">
    <property type="taxonomic scope" value="Eukaryota"/>
</dbReference>
<protein>
    <recommendedName>
        <fullName evidence="3">YAP binding domain-containing protein</fullName>
    </recommendedName>
</protein>
<dbReference type="Gene3D" id="2.70.50.80">
    <property type="match status" value="1"/>
</dbReference>
<dbReference type="GeneID" id="93611317"/>
<dbReference type="RefSeq" id="XP_067515037.1">
    <property type="nucleotide sequence ID" value="XM_067658936.1"/>
</dbReference>
<dbReference type="EMBL" id="CH476734">
    <property type="protein sequence ID" value="EIE79641.1"/>
    <property type="molecule type" value="Genomic_DNA"/>
</dbReference>
<keyword evidence="2" id="KW-1185">Reference proteome</keyword>
<organism evidence="1 2">
    <name type="scientific">Rhizopus delemar (strain RA 99-880 / ATCC MYA-4621 / FGSC 9543 / NRRL 43880)</name>
    <name type="common">Mucormycosis agent</name>
    <name type="synonym">Rhizopus arrhizus var. delemar</name>
    <dbReference type="NCBI Taxonomy" id="246409"/>
    <lineage>
        <taxon>Eukaryota</taxon>
        <taxon>Fungi</taxon>
        <taxon>Fungi incertae sedis</taxon>
        <taxon>Mucoromycota</taxon>
        <taxon>Mucoromycotina</taxon>
        <taxon>Mucoromycetes</taxon>
        <taxon>Mucorales</taxon>
        <taxon>Mucorineae</taxon>
        <taxon>Rhizopodaceae</taxon>
        <taxon>Rhizopus</taxon>
    </lineage>
</organism>
<accession>I1BTW1</accession>
<dbReference type="VEuPathDB" id="FungiDB:RO3G_04346"/>
<dbReference type="InParanoid" id="I1BTW1"/>
<dbReference type="AlphaFoldDB" id="I1BTW1"/>